<dbReference type="SUPFAM" id="SSF89372">
    <property type="entry name" value="Fucose-specific lectin"/>
    <property type="match status" value="1"/>
</dbReference>
<evidence type="ECO:0000259" key="2">
    <source>
        <dbReference type="Pfam" id="PF05547"/>
    </source>
</evidence>
<dbReference type="Proteomes" id="UP000320184">
    <property type="component" value="Unassembled WGS sequence"/>
</dbReference>
<evidence type="ECO:0000256" key="1">
    <source>
        <dbReference type="SAM" id="MobiDB-lite"/>
    </source>
</evidence>
<evidence type="ECO:0000313" key="4">
    <source>
        <dbReference type="Proteomes" id="UP000320184"/>
    </source>
</evidence>
<dbReference type="InterPro" id="IPR008757">
    <property type="entry name" value="Peptidase_M6-like_domain"/>
</dbReference>
<gene>
    <name evidence="3" type="ORF">E6K73_11140</name>
</gene>
<reference evidence="3 4" key="1">
    <citation type="journal article" date="2019" name="Nat. Microbiol.">
        <title>Mediterranean grassland soil C-N compound turnover is dependent on rainfall and depth, and is mediated by genomically divergent microorganisms.</title>
        <authorList>
            <person name="Diamond S."/>
            <person name="Andeer P.F."/>
            <person name="Li Z."/>
            <person name="Crits-Christoph A."/>
            <person name="Burstein D."/>
            <person name="Anantharaman K."/>
            <person name="Lane K.R."/>
            <person name="Thomas B.C."/>
            <person name="Pan C."/>
            <person name="Northen T.R."/>
            <person name="Banfield J.F."/>
        </authorList>
    </citation>
    <scope>NUCLEOTIDE SEQUENCE [LARGE SCALE GENOMIC DNA]</scope>
    <source>
        <strain evidence="3">WS_3</strain>
    </source>
</reference>
<dbReference type="GO" id="GO:0006508">
    <property type="term" value="P:proteolysis"/>
    <property type="evidence" value="ECO:0007669"/>
    <property type="project" value="UniProtKB-KW"/>
</dbReference>
<dbReference type="PANTHER" id="PTHR41775">
    <property type="entry name" value="SECRETED PROTEIN-RELATED"/>
    <property type="match status" value="1"/>
</dbReference>
<dbReference type="GO" id="GO:0008237">
    <property type="term" value="F:metallopeptidase activity"/>
    <property type="evidence" value="ECO:0007669"/>
    <property type="project" value="UniProtKB-KW"/>
</dbReference>
<evidence type="ECO:0000313" key="3">
    <source>
        <dbReference type="EMBL" id="TMQ48739.1"/>
    </source>
</evidence>
<accession>A0A538SBI4</accession>
<feature type="compositionally biased region" description="Basic and acidic residues" evidence="1">
    <location>
        <begin position="35"/>
        <end position="44"/>
    </location>
</feature>
<feature type="region of interest" description="Disordered" evidence="1">
    <location>
        <begin position="1"/>
        <end position="78"/>
    </location>
</feature>
<proteinExistence type="predicted"/>
<dbReference type="SUPFAM" id="SSF55486">
    <property type="entry name" value="Metalloproteases ('zincins'), catalytic domain"/>
    <property type="match status" value="1"/>
</dbReference>
<organism evidence="3 4">
    <name type="scientific">Eiseniibacteriota bacterium</name>
    <dbReference type="NCBI Taxonomy" id="2212470"/>
    <lineage>
        <taxon>Bacteria</taxon>
        <taxon>Candidatus Eiseniibacteriota</taxon>
    </lineage>
</organism>
<feature type="domain" description="Peptidase M6-like" evidence="2">
    <location>
        <begin position="109"/>
        <end position="317"/>
    </location>
</feature>
<sequence length="950" mass="102820">MTGMGSTEPGSPVWNDLAPFSSSSSPNAPHGRGALRHDASRTGHDAAALGPGPGSRRPRLREPSLPASAGAGRGPPVPHRGCHWRVAYPRRPGLLRGHAAALRQERFRVYDYFQWTSSGRLKVVGTVVDSVRLSGTRAYYANSYWGLKDESYPQNSYGVLREALQSCRPDIDWSQFDRDGDGVVDMVWILHAGLGGESSGDSTRSNLWSFTSSGTSWRASNGRQVSTSAPRPGHPGEFMKIDRFSIVPERSAFHPDSMAEIGAFCHEFGHALGLPDLYDTRTLTAVSNVGPGNWTLMSSGAYGTDGHSPQFPSHLGAWPLQFLGWDRTVRPARDTTLTLPSVGRDGSVVELWFQGESNPEHFLIENRQQESFDQRVPAQGLLIYHLNQAVIDAGLANNTVNAGLSPGLWVLEADADSDLVVGRNRGDANDPFPGALGLTSIDDDTRPSLRTFRSDVTNLAVQGIAGAGGDMSFSLRVRAPGWLPPEDWSGSGFAPVVSGSNRAAPISAVDPQGRAYVVSCETRAGRSQILLRSGDGTWDEPFQVSNSPTAALNPSLTLLPGGDLAVVWTDTREGRSNLFYRARIAGGWTAERPLLNLTGSCFSPAISCDRRGTVYLAFQYVGSQGTQIQFMRFSYFSPFGQPVPVTVPVPTERPGGPSIAVAADGVAHIVWSDQLASQQRYFFALFRPDSGVGRRVGLTPSSLYGQSGLSCVVDSAGYLHSVWMVNTPGGGEIHYQRRPRFGVFFPVETVIEAPGLPLQNPMLKLDAEGRLHLTFEESRGSVNQIRYRSWSAGRGWDAGSTEVSFTTDGTALRPVVLPGAGGNVSVAYSNYPDSRARWMVRRRQLGGTAARSAPASLQRPEPRPLELAPNPLTNGRSLAVRLGAPGRGGSPVVEFYDLAGRRIAALLLRPTWRGWDGELEATVTRSWASGMYFARVRGEPRDAARLMVLR</sequence>
<keyword evidence="3" id="KW-0645">Protease</keyword>
<protein>
    <submittedName>
        <fullName evidence="3">M6 family metalloprotease domain-containing protein</fullName>
    </submittedName>
</protein>
<keyword evidence="3" id="KW-0378">Hydrolase</keyword>
<name>A0A538SBI4_UNCEI</name>
<dbReference type="AlphaFoldDB" id="A0A538SBI4"/>
<dbReference type="PANTHER" id="PTHR41775:SF1">
    <property type="entry name" value="PEPTIDASE M6-LIKE DOMAIN-CONTAINING PROTEIN"/>
    <property type="match status" value="1"/>
</dbReference>
<comment type="caution">
    <text evidence="3">The sequence shown here is derived from an EMBL/GenBank/DDBJ whole genome shotgun (WGS) entry which is preliminary data.</text>
</comment>
<dbReference type="NCBIfam" id="TIGR03296">
    <property type="entry name" value="M6dom_TIGR03296"/>
    <property type="match status" value="1"/>
</dbReference>
<dbReference type="EMBL" id="VBOT01000134">
    <property type="protein sequence ID" value="TMQ48739.1"/>
    <property type="molecule type" value="Genomic_DNA"/>
</dbReference>
<keyword evidence="3" id="KW-0482">Metalloprotease</keyword>
<dbReference type="Pfam" id="PF05547">
    <property type="entry name" value="Peptidase_M6"/>
    <property type="match status" value="1"/>
</dbReference>